<reference evidence="2" key="2">
    <citation type="journal article" date="2021" name="PeerJ">
        <title>Extensive microbial diversity within the chicken gut microbiome revealed by metagenomics and culture.</title>
        <authorList>
            <person name="Gilroy R."/>
            <person name="Ravi A."/>
            <person name="Getino M."/>
            <person name="Pursley I."/>
            <person name="Horton D.L."/>
            <person name="Alikhan N.F."/>
            <person name="Baker D."/>
            <person name="Gharbi K."/>
            <person name="Hall N."/>
            <person name="Watson M."/>
            <person name="Adriaenssens E.M."/>
            <person name="Foster-Nyarko E."/>
            <person name="Jarju S."/>
            <person name="Secka A."/>
            <person name="Antonio M."/>
            <person name="Oren A."/>
            <person name="Chaudhuri R.R."/>
            <person name="La Ragione R."/>
            <person name="Hildebrand F."/>
            <person name="Pallen M.J."/>
        </authorList>
    </citation>
    <scope>NUCLEOTIDE SEQUENCE</scope>
    <source>
        <strain evidence="2">CHK154-7741</strain>
    </source>
</reference>
<protein>
    <submittedName>
        <fullName evidence="2">Uncharacterized protein</fullName>
    </submittedName>
</protein>
<dbReference type="EMBL" id="DVOD01000054">
    <property type="protein sequence ID" value="HIU92933.1"/>
    <property type="molecule type" value="Genomic_DNA"/>
</dbReference>
<accession>A0A9D1SRD6</accession>
<evidence type="ECO:0000313" key="3">
    <source>
        <dbReference type="Proteomes" id="UP000886748"/>
    </source>
</evidence>
<comment type="caution">
    <text evidence="2">The sequence shown here is derived from an EMBL/GenBank/DDBJ whole genome shotgun (WGS) entry which is preliminary data.</text>
</comment>
<evidence type="ECO:0000313" key="2">
    <source>
        <dbReference type="EMBL" id="HIU92933.1"/>
    </source>
</evidence>
<keyword evidence="1" id="KW-1133">Transmembrane helix</keyword>
<keyword evidence="1" id="KW-0472">Membrane</keyword>
<reference evidence="2" key="1">
    <citation type="submission" date="2020-10" db="EMBL/GenBank/DDBJ databases">
        <authorList>
            <person name="Gilroy R."/>
        </authorList>
    </citation>
    <scope>NUCLEOTIDE SEQUENCE</scope>
    <source>
        <strain evidence="2">CHK154-7741</strain>
    </source>
</reference>
<keyword evidence="1" id="KW-0812">Transmembrane</keyword>
<feature type="transmembrane region" description="Helical" evidence="1">
    <location>
        <begin position="20"/>
        <end position="39"/>
    </location>
</feature>
<gene>
    <name evidence="2" type="ORF">IAD26_07360</name>
</gene>
<name>A0A9D1SRD6_9CLOT</name>
<organism evidence="2 3">
    <name type="scientific">Candidatus Limenecus avicola</name>
    <dbReference type="NCBI Taxonomy" id="2840847"/>
    <lineage>
        <taxon>Bacteria</taxon>
        <taxon>Bacillati</taxon>
        <taxon>Bacillota</taxon>
        <taxon>Clostridia</taxon>
        <taxon>Eubacteriales</taxon>
        <taxon>Clostridiaceae</taxon>
        <taxon>Clostridiaceae incertae sedis</taxon>
        <taxon>Candidatus Limenecus</taxon>
    </lineage>
</organism>
<dbReference type="AlphaFoldDB" id="A0A9D1SRD6"/>
<feature type="transmembrane region" description="Helical" evidence="1">
    <location>
        <begin position="45"/>
        <end position="63"/>
    </location>
</feature>
<proteinExistence type="predicted"/>
<dbReference type="Proteomes" id="UP000886748">
    <property type="component" value="Unassembled WGS sequence"/>
</dbReference>
<sequence length="79" mass="8749">MATINSNKLIDFLIAEQGYLWTAIFIAGGGGVTLFLTSSTSTGKIFGFLGILLSIIFLNAFFTRRDKIVKMIKNLEEKE</sequence>
<evidence type="ECO:0000256" key="1">
    <source>
        <dbReference type="SAM" id="Phobius"/>
    </source>
</evidence>